<keyword evidence="2" id="KW-0732">Signal</keyword>
<evidence type="ECO:0000313" key="6">
    <source>
        <dbReference type="Proteomes" id="UP000574390"/>
    </source>
</evidence>
<dbReference type="Proteomes" id="UP000574390">
    <property type="component" value="Unassembled WGS sequence"/>
</dbReference>
<reference evidence="5 6" key="1">
    <citation type="submission" date="2020-04" db="EMBL/GenBank/DDBJ databases">
        <title>Perkinsus olseni comparative genomics.</title>
        <authorList>
            <person name="Bogema D.R."/>
        </authorList>
    </citation>
    <scope>NUCLEOTIDE SEQUENCE [LARGE SCALE GENOMIC DNA]</scope>
    <source>
        <strain evidence="3">ATCC PRA-205</strain>
        <strain evidence="4 5">ATCC PRA-207</strain>
    </source>
</reference>
<gene>
    <name evidence="3" type="ORF">FOZ62_031983</name>
    <name evidence="4" type="ORF">FOZ63_022891</name>
</gene>
<evidence type="ECO:0000256" key="1">
    <source>
        <dbReference type="SAM" id="Coils"/>
    </source>
</evidence>
<proteinExistence type="predicted"/>
<sequence>MSLRHIVVVSTIGVIVGLGVQTSGPSEVEAMRAEVSQLARQVESLAQRMESLSKLVHETTVVSQLEGSVEVEENTCELVDNGGNRMTLIFGEAERRNPIISTEHTLKKPRDFSRIELKGNPETLVISYQFLEQEIVIRERVEEALKHFAPVIPFSHLSDVTLGKLRSYLPVQENDREKCIRIFQLLLKNPPRKFGKGVEWFTEFHYSIFDDGNLPTLIGSWKRR</sequence>
<name>A0A7J6QJ27_PEROL</name>
<evidence type="ECO:0000313" key="5">
    <source>
        <dbReference type="Proteomes" id="UP000553632"/>
    </source>
</evidence>
<dbReference type="EMBL" id="JABANO010030648">
    <property type="protein sequence ID" value="KAF4711542.1"/>
    <property type="molecule type" value="Genomic_DNA"/>
</dbReference>
<dbReference type="Proteomes" id="UP000553632">
    <property type="component" value="Unassembled WGS sequence"/>
</dbReference>
<feature type="signal peptide" evidence="2">
    <location>
        <begin position="1"/>
        <end position="19"/>
    </location>
</feature>
<evidence type="ECO:0000313" key="4">
    <source>
        <dbReference type="EMBL" id="KAF4711542.1"/>
    </source>
</evidence>
<accession>A0A7J6QJ27</accession>
<evidence type="ECO:0000256" key="2">
    <source>
        <dbReference type="SAM" id="SignalP"/>
    </source>
</evidence>
<dbReference type="AlphaFoldDB" id="A0A7J6QJ27"/>
<comment type="caution">
    <text evidence="3">The sequence shown here is derived from an EMBL/GenBank/DDBJ whole genome shotgun (WGS) entry which is preliminary data.</text>
</comment>
<keyword evidence="5" id="KW-1185">Reference proteome</keyword>
<evidence type="ECO:0000313" key="3">
    <source>
        <dbReference type="EMBL" id="KAF4708238.1"/>
    </source>
</evidence>
<dbReference type="EMBL" id="JABANM010029298">
    <property type="protein sequence ID" value="KAF4708238.1"/>
    <property type="molecule type" value="Genomic_DNA"/>
</dbReference>
<organism evidence="3 6">
    <name type="scientific">Perkinsus olseni</name>
    <name type="common">Perkinsus atlanticus</name>
    <dbReference type="NCBI Taxonomy" id="32597"/>
    <lineage>
        <taxon>Eukaryota</taxon>
        <taxon>Sar</taxon>
        <taxon>Alveolata</taxon>
        <taxon>Perkinsozoa</taxon>
        <taxon>Perkinsea</taxon>
        <taxon>Perkinsida</taxon>
        <taxon>Perkinsidae</taxon>
        <taxon>Perkinsus</taxon>
    </lineage>
</organism>
<feature type="coiled-coil region" evidence="1">
    <location>
        <begin position="28"/>
        <end position="55"/>
    </location>
</feature>
<feature type="chain" id="PRO_5036205738" evidence="2">
    <location>
        <begin position="20"/>
        <end position="224"/>
    </location>
</feature>
<protein>
    <submittedName>
        <fullName evidence="3">Uncharacterized protein</fullName>
    </submittedName>
</protein>
<keyword evidence="1" id="KW-0175">Coiled coil</keyword>